<dbReference type="SUPFAM" id="SSF52540">
    <property type="entry name" value="P-loop containing nucleoside triphosphate hydrolases"/>
    <property type="match status" value="1"/>
</dbReference>
<dbReference type="EMBL" id="MN740543">
    <property type="protein sequence ID" value="QHS77210.1"/>
    <property type="molecule type" value="Genomic_DNA"/>
</dbReference>
<dbReference type="InterPro" id="IPR013954">
    <property type="entry name" value="PNK3P"/>
</dbReference>
<dbReference type="GO" id="GO:0046403">
    <property type="term" value="F:polynucleotide 3'-phosphatase activity"/>
    <property type="evidence" value="ECO:0007669"/>
    <property type="project" value="TreeGrafter"/>
</dbReference>
<dbReference type="AlphaFoldDB" id="A0A6C0ACG7"/>
<dbReference type="GO" id="GO:0046404">
    <property type="term" value="F:ATP-dependent polydeoxyribonucleotide 5'-hydroxyl-kinase activity"/>
    <property type="evidence" value="ECO:0007669"/>
    <property type="project" value="TreeGrafter"/>
</dbReference>
<dbReference type="Pfam" id="PF13671">
    <property type="entry name" value="AAA_33"/>
    <property type="match status" value="1"/>
</dbReference>
<dbReference type="NCBIfam" id="TIGR01664">
    <property type="entry name" value="DNA-3'-Pase"/>
    <property type="match status" value="1"/>
</dbReference>
<dbReference type="InterPro" id="IPR027417">
    <property type="entry name" value="P-loop_NTPase"/>
</dbReference>
<dbReference type="Gene3D" id="3.40.50.300">
    <property type="entry name" value="P-loop containing nucleotide triphosphate hydrolases"/>
    <property type="match status" value="1"/>
</dbReference>
<dbReference type="PANTHER" id="PTHR12083:SF9">
    <property type="entry name" value="BIFUNCTIONAL POLYNUCLEOTIDE PHOSPHATASE_KINASE"/>
    <property type="match status" value="1"/>
</dbReference>
<organism evidence="1">
    <name type="scientific">viral metagenome</name>
    <dbReference type="NCBI Taxonomy" id="1070528"/>
    <lineage>
        <taxon>unclassified sequences</taxon>
        <taxon>metagenomes</taxon>
        <taxon>organismal metagenomes</taxon>
    </lineage>
</organism>
<evidence type="ECO:0000313" key="1">
    <source>
        <dbReference type="EMBL" id="QHS77210.1"/>
    </source>
</evidence>
<accession>A0A6C0ACG7</accession>
<dbReference type="InterPro" id="IPR006549">
    <property type="entry name" value="HAD-SF_hydro_IIIA"/>
</dbReference>
<dbReference type="InterPro" id="IPR023214">
    <property type="entry name" value="HAD_sf"/>
</dbReference>
<dbReference type="Gene3D" id="3.40.50.1000">
    <property type="entry name" value="HAD superfamily/HAD-like"/>
    <property type="match status" value="1"/>
</dbReference>
<evidence type="ECO:0008006" key="2">
    <source>
        <dbReference type="Google" id="ProtNLM"/>
    </source>
</evidence>
<dbReference type="InterPro" id="IPR006551">
    <property type="entry name" value="Polynucleotide_phosphatase"/>
</dbReference>
<dbReference type="FunFam" id="3.40.50.300:FF:000737">
    <property type="entry name" value="Bifunctional polynucleotide phosphatase/kinase"/>
    <property type="match status" value="1"/>
</dbReference>
<sequence length="364" mass="43243">MWNKEDTVLIKNKPKNLFKPNKYAMFDLDDTLITTKSNKRFPEDYNDWKVKFTNIKTKFISLIKEGYKIVIISNQKTVSNGKITELEIKKKLDNILKYLDLEAIVFLATENDIFRKPKTTIIDKYLKNINKKKSFYCGDGAGRERTKNYKRDFSDTDYKFAYNLEIKFYSPEEFFLEEVREKRINYPVNFKKIQEGKYTDFKPLEDKVNEVVITCGFPGSGKSYFTKKYIEPKGFFYINQDTLKSKTKVLKVFKESLKNKIKIVIDNTNLTIESREELIKLSKEANFKIRCLYFTANDDLSKHNSHFRNINSNNKIKPIKNVVYNVFKKKFTKPTLKEGFDDIQTVDFVLEDIENKELYYQMMF</sequence>
<name>A0A6C0ACG7_9ZZZZ</name>
<protein>
    <recommendedName>
        <fullName evidence="2">Polynucleotide kinase 3'-phosphatase</fullName>
    </recommendedName>
</protein>
<dbReference type="SUPFAM" id="SSF56784">
    <property type="entry name" value="HAD-like"/>
    <property type="match status" value="1"/>
</dbReference>
<dbReference type="Pfam" id="PF08645">
    <property type="entry name" value="PNK3P"/>
    <property type="match status" value="1"/>
</dbReference>
<dbReference type="GO" id="GO:0006281">
    <property type="term" value="P:DNA repair"/>
    <property type="evidence" value="ECO:0007669"/>
    <property type="project" value="TreeGrafter"/>
</dbReference>
<dbReference type="NCBIfam" id="TIGR01662">
    <property type="entry name" value="HAD-SF-IIIA"/>
    <property type="match status" value="1"/>
</dbReference>
<dbReference type="InterPro" id="IPR036412">
    <property type="entry name" value="HAD-like_sf"/>
</dbReference>
<reference evidence="1" key="1">
    <citation type="journal article" date="2020" name="Nature">
        <title>Giant virus diversity and host interactions through global metagenomics.</title>
        <authorList>
            <person name="Schulz F."/>
            <person name="Roux S."/>
            <person name="Paez-Espino D."/>
            <person name="Jungbluth S."/>
            <person name="Walsh D.A."/>
            <person name="Denef V.J."/>
            <person name="McMahon K.D."/>
            <person name="Konstantinidis K.T."/>
            <person name="Eloe-Fadrosh E.A."/>
            <person name="Kyrpides N.C."/>
            <person name="Woyke T."/>
        </authorList>
    </citation>
    <scope>NUCLEOTIDE SEQUENCE</scope>
    <source>
        <strain evidence="1">GVMAG-S-1004661-13</strain>
    </source>
</reference>
<proteinExistence type="predicted"/>
<dbReference type="GO" id="GO:0003690">
    <property type="term" value="F:double-stranded DNA binding"/>
    <property type="evidence" value="ECO:0007669"/>
    <property type="project" value="TreeGrafter"/>
</dbReference>
<dbReference type="PANTHER" id="PTHR12083">
    <property type="entry name" value="BIFUNCTIONAL POLYNUCLEOTIDE PHOSPHATASE/KINASE"/>
    <property type="match status" value="1"/>
</dbReference>